<protein>
    <submittedName>
        <fullName evidence="1">Uncharacterized protein</fullName>
    </submittedName>
</protein>
<gene>
    <name evidence="1" type="ORF">A2696_01315</name>
</gene>
<sequence length="75" mass="8781">MTHPFGFVNIKLGLNFSGLKPFQFPPEADAPLAQRYWPVRVKDPFEALQGSFFWVFRQYLWSKSARRTIPNSYGK</sequence>
<accession>A0A1F5G082</accession>
<name>A0A1F5G082_9BACT</name>
<evidence type="ECO:0000313" key="2">
    <source>
        <dbReference type="Proteomes" id="UP000177069"/>
    </source>
</evidence>
<organism evidence="1 2">
    <name type="scientific">Candidatus Curtissbacteria bacterium RIFCSPHIGHO2_01_FULL_41_13</name>
    <dbReference type="NCBI Taxonomy" id="1797745"/>
    <lineage>
        <taxon>Bacteria</taxon>
        <taxon>Candidatus Curtissiibacteriota</taxon>
    </lineage>
</organism>
<comment type="caution">
    <text evidence="1">The sequence shown here is derived from an EMBL/GenBank/DDBJ whole genome shotgun (WGS) entry which is preliminary data.</text>
</comment>
<proteinExistence type="predicted"/>
<dbReference type="EMBL" id="MFBA01000032">
    <property type="protein sequence ID" value="OGD85271.1"/>
    <property type="molecule type" value="Genomic_DNA"/>
</dbReference>
<dbReference type="AlphaFoldDB" id="A0A1F5G082"/>
<dbReference type="Proteomes" id="UP000177069">
    <property type="component" value="Unassembled WGS sequence"/>
</dbReference>
<reference evidence="1 2" key="1">
    <citation type="journal article" date="2016" name="Nat. Commun.">
        <title>Thousands of microbial genomes shed light on interconnected biogeochemical processes in an aquifer system.</title>
        <authorList>
            <person name="Anantharaman K."/>
            <person name="Brown C.T."/>
            <person name="Hug L.A."/>
            <person name="Sharon I."/>
            <person name="Castelle C.J."/>
            <person name="Probst A.J."/>
            <person name="Thomas B.C."/>
            <person name="Singh A."/>
            <person name="Wilkins M.J."/>
            <person name="Karaoz U."/>
            <person name="Brodie E.L."/>
            <person name="Williams K.H."/>
            <person name="Hubbard S.S."/>
            <person name="Banfield J.F."/>
        </authorList>
    </citation>
    <scope>NUCLEOTIDE SEQUENCE [LARGE SCALE GENOMIC DNA]</scope>
</reference>
<evidence type="ECO:0000313" key="1">
    <source>
        <dbReference type="EMBL" id="OGD85271.1"/>
    </source>
</evidence>